<protein>
    <submittedName>
        <fullName evidence="1">Uncharacterized protein</fullName>
    </submittedName>
</protein>
<reference evidence="1 2" key="1">
    <citation type="journal article" date="2019" name="Sci. Rep.">
        <title>Orb-weaving spider Araneus ventricosus genome elucidates the spidroin gene catalogue.</title>
        <authorList>
            <person name="Kono N."/>
            <person name="Nakamura H."/>
            <person name="Ohtoshi R."/>
            <person name="Moran D.A.P."/>
            <person name="Shinohara A."/>
            <person name="Yoshida Y."/>
            <person name="Fujiwara M."/>
            <person name="Mori M."/>
            <person name="Tomita M."/>
            <person name="Arakawa K."/>
        </authorList>
    </citation>
    <scope>NUCLEOTIDE SEQUENCE [LARGE SCALE GENOMIC DNA]</scope>
</reference>
<gene>
    <name evidence="1" type="ORF">AVEN_242613_1</name>
</gene>
<evidence type="ECO:0000313" key="2">
    <source>
        <dbReference type="Proteomes" id="UP000499080"/>
    </source>
</evidence>
<organism evidence="1 2">
    <name type="scientific">Araneus ventricosus</name>
    <name type="common">Orbweaver spider</name>
    <name type="synonym">Epeira ventricosa</name>
    <dbReference type="NCBI Taxonomy" id="182803"/>
    <lineage>
        <taxon>Eukaryota</taxon>
        <taxon>Metazoa</taxon>
        <taxon>Ecdysozoa</taxon>
        <taxon>Arthropoda</taxon>
        <taxon>Chelicerata</taxon>
        <taxon>Arachnida</taxon>
        <taxon>Araneae</taxon>
        <taxon>Araneomorphae</taxon>
        <taxon>Entelegynae</taxon>
        <taxon>Araneoidea</taxon>
        <taxon>Araneidae</taxon>
        <taxon>Araneus</taxon>
    </lineage>
</organism>
<dbReference type="AlphaFoldDB" id="A0A4Y2K8K4"/>
<proteinExistence type="predicted"/>
<keyword evidence="2" id="KW-1185">Reference proteome</keyword>
<evidence type="ECO:0000313" key="1">
    <source>
        <dbReference type="EMBL" id="GBM98607.1"/>
    </source>
</evidence>
<dbReference type="Proteomes" id="UP000499080">
    <property type="component" value="Unassembled WGS sequence"/>
</dbReference>
<name>A0A4Y2K8K4_ARAVE</name>
<sequence>MSESQSYRCMISESREGKKQIIAVASIHGGHLKAKAESSELWDFVFRRKCRRLNQVLMNRRRISTEFVERNYPRRKQYKDTYTDKATQIALAHWNQTQLLVTFCRL</sequence>
<dbReference type="EMBL" id="BGPR01004340">
    <property type="protein sequence ID" value="GBM98607.1"/>
    <property type="molecule type" value="Genomic_DNA"/>
</dbReference>
<accession>A0A4Y2K8K4</accession>
<comment type="caution">
    <text evidence="1">The sequence shown here is derived from an EMBL/GenBank/DDBJ whole genome shotgun (WGS) entry which is preliminary data.</text>
</comment>